<comment type="caution">
    <text evidence="6">The sequence shown here is derived from an EMBL/GenBank/DDBJ whole genome shotgun (WGS) entry which is preliminary data.</text>
</comment>
<dbReference type="GO" id="GO:1905515">
    <property type="term" value="P:non-motile cilium assembly"/>
    <property type="evidence" value="ECO:0007669"/>
    <property type="project" value="TreeGrafter"/>
</dbReference>
<feature type="binding site" evidence="3">
    <location>
        <position position="49"/>
    </location>
    <ligand>
        <name>GTP</name>
        <dbReference type="ChEBI" id="CHEBI:37565"/>
    </ligand>
</feature>
<dbReference type="Pfam" id="PF00025">
    <property type="entry name" value="Arf"/>
    <property type="match status" value="1"/>
</dbReference>
<evidence type="ECO:0000313" key="7">
    <source>
        <dbReference type="Proteomes" id="UP001432322"/>
    </source>
</evidence>
<protein>
    <recommendedName>
        <fullName evidence="8">ADP ribosylation factor</fullName>
    </recommendedName>
</protein>
<keyword evidence="4" id="KW-0479">Metal-binding</keyword>
<name>A0AAV5W8B2_9BILA</name>
<keyword evidence="4" id="KW-0460">Magnesium</keyword>
<dbReference type="PANTHER" id="PTHR46090">
    <property type="entry name" value="ADP-RIBOSYLATION FACTOR-LIKE PROTEIN 13B"/>
    <property type="match status" value="1"/>
</dbReference>
<feature type="binding site" evidence="4">
    <location>
        <position position="26"/>
    </location>
    <ligand>
        <name>Mg(2+)</name>
        <dbReference type="ChEBI" id="CHEBI:18420"/>
    </ligand>
</feature>
<dbReference type="EMBL" id="BTSY01000005">
    <property type="protein sequence ID" value="GMT27227.1"/>
    <property type="molecule type" value="Genomic_DNA"/>
</dbReference>
<accession>A0AAV5W8B2</accession>
<feature type="compositionally biased region" description="Basic and acidic residues" evidence="5">
    <location>
        <begin position="292"/>
        <end position="311"/>
    </location>
</feature>
<keyword evidence="2 3" id="KW-0342">GTP-binding</keyword>
<dbReference type="GO" id="GO:0097500">
    <property type="term" value="P:receptor localization to non-motile cilium"/>
    <property type="evidence" value="ECO:0007669"/>
    <property type="project" value="TreeGrafter"/>
</dbReference>
<keyword evidence="7" id="KW-1185">Reference proteome</keyword>
<gene>
    <name evidence="6" type="ORF">PFISCL1PPCAC_18524</name>
</gene>
<dbReference type="InterPro" id="IPR027417">
    <property type="entry name" value="P-loop_NTPase"/>
</dbReference>
<evidence type="ECO:0000256" key="1">
    <source>
        <dbReference type="ARBA" id="ARBA00022741"/>
    </source>
</evidence>
<evidence type="ECO:0000313" key="6">
    <source>
        <dbReference type="EMBL" id="GMT27227.1"/>
    </source>
</evidence>
<dbReference type="GO" id="GO:0097730">
    <property type="term" value="C:non-motile cilium"/>
    <property type="evidence" value="ECO:0007669"/>
    <property type="project" value="TreeGrafter"/>
</dbReference>
<dbReference type="SUPFAM" id="SSF52540">
    <property type="entry name" value="P-loop containing nucleoside triphosphate hydrolases"/>
    <property type="match status" value="1"/>
</dbReference>
<dbReference type="GO" id="GO:0060170">
    <property type="term" value="C:ciliary membrane"/>
    <property type="evidence" value="ECO:0007669"/>
    <property type="project" value="TreeGrafter"/>
</dbReference>
<evidence type="ECO:0000256" key="5">
    <source>
        <dbReference type="SAM" id="MobiDB-lite"/>
    </source>
</evidence>
<dbReference type="PANTHER" id="PTHR46090:SF2">
    <property type="entry name" value="ADP-RIBOSYLATION FACTOR-LIKE PROTEIN 13B"/>
    <property type="match status" value="1"/>
</dbReference>
<proteinExistence type="predicted"/>
<reference evidence="6" key="1">
    <citation type="submission" date="2023-10" db="EMBL/GenBank/DDBJ databases">
        <title>Genome assembly of Pristionchus species.</title>
        <authorList>
            <person name="Yoshida K."/>
            <person name="Sommer R.J."/>
        </authorList>
    </citation>
    <scope>NUCLEOTIDE SEQUENCE</scope>
    <source>
        <strain evidence="6">RS5133</strain>
    </source>
</reference>
<feature type="binding site" evidence="3">
    <location>
        <begin position="107"/>
        <end position="110"/>
    </location>
    <ligand>
        <name>GTP</name>
        <dbReference type="ChEBI" id="CHEBI:37565"/>
    </ligand>
</feature>
<evidence type="ECO:0000256" key="2">
    <source>
        <dbReference type="ARBA" id="ARBA00023134"/>
    </source>
</evidence>
<dbReference type="AlphaFoldDB" id="A0AAV5W8B2"/>
<dbReference type="GO" id="GO:0046872">
    <property type="term" value="F:metal ion binding"/>
    <property type="evidence" value="ECO:0007669"/>
    <property type="project" value="UniProtKB-KW"/>
</dbReference>
<feature type="non-terminal residue" evidence="6">
    <location>
        <position position="1"/>
    </location>
</feature>
<evidence type="ECO:0008006" key="8">
    <source>
        <dbReference type="Google" id="ProtNLM"/>
    </source>
</evidence>
<dbReference type="GO" id="GO:0005525">
    <property type="term" value="F:GTP binding"/>
    <property type="evidence" value="ECO:0007669"/>
    <property type="project" value="UniProtKB-KW"/>
</dbReference>
<keyword evidence="1 3" id="KW-0547">Nucleotide-binding</keyword>
<sequence length="397" mass="44236">LGVQDAGKTHAVKLLRGEPPKDLTSSVGFSAHQFNYDKGFDVGIFDVGGRPTIRNIWYNYLAECHAVMFIVNLQDMNASTIDESADLLKDLAAREDVHGKPIMLVLNRPDPDFDEITFVARMGLHEPPFNVDQRFHITRMHTYDGYLDSSKPSTAPFTVRQKKVDDPLLEGFKSFVDKVVSEFVLLDVGVAEARRRLEERIVRDKAARAARAAQREREERDREAGVQETAVDEVVTVQPHDQPGPSGLNNPVFVPDDTIVVVAPARRRPSSPEVTSPISRQFENAENDGEEPSMKDSLHPHQLPPDHGDMHHVAETGILGELSPQPQRPLPLPPSIPPTPAPRKFSNTSNKTIFVDSRTVLKLSRMERIQKGLQSRKQPNEAIANGHVNTAYLPEVA</sequence>
<dbReference type="InterPro" id="IPR006689">
    <property type="entry name" value="Small_GTPase_ARF/SAR"/>
</dbReference>
<feature type="region of interest" description="Disordered" evidence="5">
    <location>
        <begin position="266"/>
        <end position="311"/>
    </location>
</feature>
<dbReference type="Gene3D" id="3.40.50.300">
    <property type="entry name" value="P-loop containing nucleotide triphosphate hydrolases"/>
    <property type="match status" value="1"/>
</dbReference>
<feature type="compositionally biased region" description="Polar residues" evidence="5">
    <location>
        <begin position="272"/>
        <end position="284"/>
    </location>
</feature>
<evidence type="ECO:0000256" key="4">
    <source>
        <dbReference type="PIRSR" id="PIRSR606689-2"/>
    </source>
</evidence>
<feature type="binding site" evidence="3">
    <location>
        <begin position="2"/>
        <end position="9"/>
    </location>
    <ligand>
        <name>GTP</name>
        <dbReference type="ChEBI" id="CHEBI:37565"/>
    </ligand>
</feature>
<dbReference type="InterPro" id="IPR051995">
    <property type="entry name" value="Ciliary_GTPase"/>
</dbReference>
<evidence type="ECO:0000256" key="3">
    <source>
        <dbReference type="PIRSR" id="PIRSR606689-1"/>
    </source>
</evidence>
<dbReference type="GO" id="GO:0003924">
    <property type="term" value="F:GTPase activity"/>
    <property type="evidence" value="ECO:0007669"/>
    <property type="project" value="InterPro"/>
</dbReference>
<dbReference type="Proteomes" id="UP001432322">
    <property type="component" value="Unassembled WGS sequence"/>
</dbReference>
<feature type="binding site" evidence="4">
    <location>
        <position position="9"/>
    </location>
    <ligand>
        <name>Mg(2+)</name>
        <dbReference type="ChEBI" id="CHEBI:18420"/>
    </ligand>
</feature>
<organism evidence="6 7">
    <name type="scientific">Pristionchus fissidentatus</name>
    <dbReference type="NCBI Taxonomy" id="1538716"/>
    <lineage>
        <taxon>Eukaryota</taxon>
        <taxon>Metazoa</taxon>
        <taxon>Ecdysozoa</taxon>
        <taxon>Nematoda</taxon>
        <taxon>Chromadorea</taxon>
        <taxon>Rhabditida</taxon>
        <taxon>Rhabditina</taxon>
        <taxon>Diplogasteromorpha</taxon>
        <taxon>Diplogasteroidea</taxon>
        <taxon>Neodiplogasteridae</taxon>
        <taxon>Pristionchus</taxon>
    </lineage>
</organism>